<dbReference type="eggNOG" id="KOG4466">
    <property type="taxonomic scope" value="Eukaryota"/>
</dbReference>
<sequence length="332" mass="37667">MEDARRNGIVHDNTSKRDKRRQQIGTRLHKIEEGFSQDKDNFYRSMLVNLQTTLATIQQGTNEEYLERKSKIEEERDYELTKLRLWEEYQVRRIEDEYKEDLAKAQDSHDMMIKLIKEKLYDKLQRQIKQLKEDKLLLNLVNANSWNTGRSSDATLSAFNASADALHLNDRRSLRKREVSTRFTSGEMNDLSDGPGGSGNGSFFSNGYTSGSQAKRRRHYTTRYSSNDEISSGVTSNTAHAGHRGAGGHHQSGVSSGNDSNLSDKDYDALNSIIMNDEINGNSLQRLNSSKSSNKPNTRGSNKQFTGLQGLKPEELNDDLALLRSAIVKKER</sequence>
<dbReference type="PANTHER" id="PTHR21964">
    <property type="entry name" value="BREAST CANCER METASTASIS-SUPPRESSOR 1"/>
    <property type="match status" value="1"/>
</dbReference>
<proteinExistence type="predicted"/>
<feature type="region of interest" description="Disordered" evidence="7">
    <location>
        <begin position="1"/>
        <end position="23"/>
    </location>
</feature>
<protein>
    <submittedName>
        <fullName evidence="8">Piso0_001375 protein</fullName>
    </submittedName>
</protein>
<dbReference type="EMBL" id="FO082054">
    <property type="protein sequence ID" value="CCE88603.1"/>
    <property type="molecule type" value="Genomic_DNA"/>
</dbReference>
<feature type="region of interest" description="Disordered" evidence="7">
    <location>
        <begin position="281"/>
        <end position="311"/>
    </location>
</feature>
<dbReference type="InterPro" id="IPR013907">
    <property type="entry name" value="Sds3"/>
</dbReference>
<feature type="region of interest" description="Disordered" evidence="7">
    <location>
        <begin position="178"/>
        <end position="263"/>
    </location>
</feature>
<dbReference type="GO" id="GO:0010468">
    <property type="term" value="P:regulation of gene expression"/>
    <property type="evidence" value="ECO:0007669"/>
    <property type="project" value="UniProtKB-ARBA"/>
</dbReference>
<dbReference type="InParanoid" id="G8YKL9"/>
<feature type="compositionally biased region" description="Low complexity" evidence="7">
    <location>
        <begin position="201"/>
        <end position="212"/>
    </location>
</feature>
<keyword evidence="4" id="KW-0804">Transcription</keyword>
<dbReference type="OrthoDB" id="70376at2759"/>
<dbReference type="STRING" id="559304.G8YKL9"/>
<feature type="compositionally biased region" description="Polar residues" evidence="7">
    <location>
        <begin position="222"/>
        <end position="238"/>
    </location>
</feature>
<evidence type="ECO:0000256" key="6">
    <source>
        <dbReference type="SAM" id="Coils"/>
    </source>
</evidence>
<evidence type="ECO:0000256" key="4">
    <source>
        <dbReference type="ARBA" id="ARBA00023163"/>
    </source>
</evidence>
<dbReference type="AlphaFoldDB" id="G8YKL9"/>
<evidence type="ECO:0000256" key="1">
    <source>
        <dbReference type="ARBA" id="ARBA00004123"/>
    </source>
</evidence>
<reference evidence="8 9" key="1">
    <citation type="journal article" date="2012" name="G3 (Bethesda)">
        <title>Pichia sorbitophila, an interspecies yeast hybrid reveals early steps of genome resolution following polyploidization.</title>
        <authorList>
            <person name="Leh Louis V."/>
            <person name="Despons L."/>
            <person name="Friedrich A."/>
            <person name="Martin T."/>
            <person name="Durrens P."/>
            <person name="Casaregola S."/>
            <person name="Neuveglise C."/>
            <person name="Fairhead C."/>
            <person name="Marck C."/>
            <person name="Cruz J.A."/>
            <person name="Straub M.L."/>
            <person name="Kugler V."/>
            <person name="Sacerdot C."/>
            <person name="Uzunov Z."/>
            <person name="Thierry A."/>
            <person name="Weiss S."/>
            <person name="Bleykasten C."/>
            <person name="De Montigny J."/>
            <person name="Jacques N."/>
            <person name="Jung P."/>
            <person name="Lemaire M."/>
            <person name="Mallet S."/>
            <person name="Morel G."/>
            <person name="Richard G.F."/>
            <person name="Sarkar A."/>
            <person name="Savel G."/>
            <person name="Schacherer J."/>
            <person name="Seret M.L."/>
            <person name="Talla E."/>
            <person name="Samson G."/>
            <person name="Jubin C."/>
            <person name="Poulain J."/>
            <person name="Vacherie B."/>
            <person name="Barbe V."/>
            <person name="Pelletier E."/>
            <person name="Sherman D.J."/>
            <person name="Westhof E."/>
            <person name="Weissenbach J."/>
            <person name="Baret P.V."/>
            <person name="Wincker P."/>
            <person name="Gaillardin C."/>
            <person name="Dujon B."/>
            <person name="Souciet J.L."/>
        </authorList>
    </citation>
    <scope>NUCLEOTIDE SEQUENCE [LARGE SCALE GENOMIC DNA]</scope>
    <source>
        <strain evidence="9">ATCC MYA-4447 / BCRC 22081 / CBS 7064 / NBRC 10061 / NRRL Y-12695</strain>
    </source>
</reference>
<dbReference type="Pfam" id="PF08598">
    <property type="entry name" value="Sds3"/>
    <property type="match status" value="1"/>
</dbReference>
<keyword evidence="5" id="KW-0539">Nucleus</keyword>
<keyword evidence="3" id="KW-0805">Transcription regulation</keyword>
<evidence type="ECO:0000256" key="2">
    <source>
        <dbReference type="ARBA" id="ARBA00022491"/>
    </source>
</evidence>
<evidence type="ECO:0000313" key="9">
    <source>
        <dbReference type="Proteomes" id="UP000005222"/>
    </source>
</evidence>
<feature type="coiled-coil region" evidence="6">
    <location>
        <begin position="114"/>
        <end position="141"/>
    </location>
</feature>
<keyword evidence="6" id="KW-0175">Coiled coil</keyword>
<evidence type="ECO:0000313" key="8">
    <source>
        <dbReference type="EMBL" id="CCE88603.1"/>
    </source>
</evidence>
<comment type="subcellular location">
    <subcellularLocation>
        <location evidence="1">Nucleus</location>
    </subcellularLocation>
</comment>
<dbReference type="Proteomes" id="UP000005222">
    <property type="component" value="Chromosome F"/>
</dbReference>
<name>G8YKL9_PICSO</name>
<evidence type="ECO:0000256" key="3">
    <source>
        <dbReference type="ARBA" id="ARBA00023015"/>
    </source>
</evidence>
<feature type="compositionally biased region" description="Polar residues" evidence="7">
    <location>
        <begin position="281"/>
        <end position="307"/>
    </location>
</feature>
<organism evidence="8 9">
    <name type="scientific">Pichia sorbitophila (strain ATCC MYA-4447 / BCRC 22081 / CBS 7064 / NBRC 10061 / NRRL Y-12695)</name>
    <name type="common">Hybrid yeast</name>
    <dbReference type="NCBI Taxonomy" id="559304"/>
    <lineage>
        <taxon>Eukaryota</taxon>
        <taxon>Fungi</taxon>
        <taxon>Dikarya</taxon>
        <taxon>Ascomycota</taxon>
        <taxon>Saccharomycotina</taxon>
        <taxon>Pichiomycetes</taxon>
        <taxon>Debaryomycetaceae</taxon>
        <taxon>Millerozyma</taxon>
    </lineage>
</organism>
<dbReference type="OMA" id="VANAHSY"/>
<dbReference type="FunCoup" id="G8YKL9">
    <property type="interactions" value="216"/>
</dbReference>
<dbReference type="GO" id="GO:0005654">
    <property type="term" value="C:nucleoplasm"/>
    <property type="evidence" value="ECO:0007669"/>
    <property type="project" value="UniProtKB-ARBA"/>
</dbReference>
<feature type="compositionally biased region" description="Polar residues" evidence="7">
    <location>
        <begin position="252"/>
        <end position="261"/>
    </location>
</feature>
<keyword evidence="9" id="KW-1185">Reference proteome</keyword>
<dbReference type="HOGENOM" id="CLU_067595_0_0_1"/>
<accession>G8YKL9</accession>
<dbReference type="SMART" id="SM01401">
    <property type="entry name" value="Sds3"/>
    <property type="match status" value="1"/>
</dbReference>
<gene>
    <name evidence="8" type="primary">Piso0_001375</name>
    <name evidence="8" type="ORF">GNLVRS01_PISO0F05109g</name>
</gene>
<keyword evidence="2" id="KW-0678">Repressor</keyword>
<evidence type="ECO:0000256" key="5">
    <source>
        <dbReference type="ARBA" id="ARBA00023242"/>
    </source>
</evidence>
<evidence type="ECO:0000256" key="7">
    <source>
        <dbReference type="SAM" id="MobiDB-lite"/>
    </source>
</evidence>